<dbReference type="PANTHER" id="PTHR48111:SF50">
    <property type="entry name" value="KDP OPERON TRANSCRIPTIONAL REGULATORY PROTEIN KDPE"/>
    <property type="match status" value="1"/>
</dbReference>
<dbReference type="PANTHER" id="PTHR48111">
    <property type="entry name" value="REGULATOR OF RPOS"/>
    <property type="match status" value="1"/>
</dbReference>
<dbReference type="Gene3D" id="1.10.10.10">
    <property type="entry name" value="Winged helix-like DNA-binding domain superfamily/Winged helix DNA-binding domain"/>
    <property type="match status" value="1"/>
</dbReference>
<dbReference type="Pfam" id="PF00072">
    <property type="entry name" value="Response_reg"/>
    <property type="match status" value="1"/>
</dbReference>
<keyword evidence="1 3" id="KW-0238">DNA-binding</keyword>
<evidence type="ECO:0000256" key="2">
    <source>
        <dbReference type="PROSITE-ProRule" id="PRU00169"/>
    </source>
</evidence>
<dbReference type="SMART" id="SM00862">
    <property type="entry name" value="Trans_reg_C"/>
    <property type="match status" value="1"/>
</dbReference>
<comment type="caution">
    <text evidence="6">The sequence shown here is derived from an EMBL/GenBank/DDBJ whole genome shotgun (WGS) entry which is preliminary data.</text>
</comment>
<evidence type="ECO:0000256" key="3">
    <source>
        <dbReference type="PROSITE-ProRule" id="PRU01091"/>
    </source>
</evidence>
<protein>
    <submittedName>
        <fullName evidence="6">Two-component system KDP operon response regulator KdpE</fullName>
    </submittedName>
</protein>
<dbReference type="GO" id="GO:0032993">
    <property type="term" value="C:protein-DNA complex"/>
    <property type="evidence" value="ECO:0007669"/>
    <property type="project" value="TreeGrafter"/>
</dbReference>
<feature type="domain" description="OmpR/PhoB-type" evidence="5">
    <location>
        <begin position="130"/>
        <end position="230"/>
    </location>
</feature>
<dbReference type="Pfam" id="PF00486">
    <property type="entry name" value="Trans_reg_C"/>
    <property type="match status" value="1"/>
</dbReference>
<keyword evidence="2" id="KW-0597">Phosphoprotein</keyword>
<feature type="domain" description="Response regulatory" evidence="4">
    <location>
        <begin position="6"/>
        <end position="120"/>
    </location>
</feature>
<feature type="DNA-binding region" description="OmpR/PhoB-type" evidence="3">
    <location>
        <begin position="130"/>
        <end position="230"/>
    </location>
</feature>
<accession>A0A7W8MRY4</accession>
<dbReference type="InterPro" id="IPR036388">
    <property type="entry name" value="WH-like_DNA-bd_sf"/>
</dbReference>
<dbReference type="GO" id="GO:0000156">
    <property type="term" value="F:phosphorelay response regulator activity"/>
    <property type="evidence" value="ECO:0007669"/>
    <property type="project" value="TreeGrafter"/>
</dbReference>
<dbReference type="CDD" id="cd00383">
    <property type="entry name" value="trans_reg_C"/>
    <property type="match status" value="1"/>
</dbReference>
<evidence type="ECO:0000313" key="6">
    <source>
        <dbReference type="EMBL" id="MBB5318118.1"/>
    </source>
</evidence>
<proteinExistence type="predicted"/>
<dbReference type="SUPFAM" id="SSF52172">
    <property type="entry name" value="CheY-like"/>
    <property type="match status" value="1"/>
</dbReference>
<dbReference type="GO" id="GO:0006355">
    <property type="term" value="P:regulation of DNA-templated transcription"/>
    <property type="evidence" value="ECO:0007669"/>
    <property type="project" value="InterPro"/>
</dbReference>
<sequence>MNQKSKVLVVEDDAGIRQSLFETLGALGFAVGEAHHGEEALVQLRMVSYDAVLLDINMPGMGGKETCRRICQIFPGLPIIMLTVRDDEEDIVESLDAGAFDYVTKPFQIRELTARLRSVIRRRHAPMGEPDLISIVGDITLDANRRLVEKKGEQIHLAPKEYETLRCLMEHAGRPVRHENLLRSIWGPPYSNEREYLRVVINQLRKKIEDDPAHPFYILTESHIGYRFREE</sequence>
<dbReference type="InterPro" id="IPR001789">
    <property type="entry name" value="Sig_transdc_resp-reg_receiver"/>
</dbReference>
<reference evidence="6" key="1">
    <citation type="submission" date="2020-08" db="EMBL/GenBank/DDBJ databases">
        <title>Genomic Encyclopedia of Type Strains, Phase IV (KMG-V): Genome sequencing to study the core and pangenomes of soil and plant-associated prokaryotes.</title>
        <authorList>
            <person name="Whitman W."/>
        </authorList>
    </citation>
    <scope>NUCLEOTIDE SEQUENCE [LARGE SCALE GENOMIC DNA]</scope>
    <source>
        <strain evidence="6">M8UP27</strain>
    </source>
</reference>
<dbReference type="PROSITE" id="PS51755">
    <property type="entry name" value="OMPR_PHOB"/>
    <property type="match status" value="1"/>
</dbReference>
<dbReference type="InterPro" id="IPR039420">
    <property type="entry name" value="WalR-like"/>
</dbReference>
<dbReference type="AlphaFoldDB" id="A0A7W8MRY4"/>
<evidence type="ECO:0000313" key="7">
    <source>
        <dbReference type="Proteomes" id="UP000568106"/>
    </source>
</evidence>
<evidence type="ECO:0000259" key="4">
    <source>
        <dbReference type="PROSITE" id="PS50110"/>
    </source>
</evidence>
<dbReference type="InterPro" id="IPR001867">
    <property type="entry name" value="OmpR/PhoB-type_DNA-bd"/>
</dbReference>
<evidence type="ECO:0000259" key="5">
    <source>
        <dbReference type="PROSITE" id="PS51755"/>
    </source>
</evidence>
<name>A0A7W8MRY4_9BACT</name>
<dbReference type="Gene3D" id="3.40.50.2300">
    <property type="match status" value="1"/>
</dbReference>
<evidence type="ECO:0000256" key="1">
    <source>
        <dbReference type="ARBA" id="ARBA00023125"/>
    </source>
</evidence>
<dbReference type="GO" id="GO:0000976">
    <property type="term" value="F:transcription cis-regulatory region binding"/>
    <property type="evidence" value="ECO:0007669"/>
    <property type="project" value="TreeGrafter"/>
</dbReference>
<dbReference type="InterPro" id="IPR011006">
    <property type="entry name" value="CheY-like_superfamily"/>
</dbReference>
<dbReference type="SMART" id="SM00448">
    <property type="entry name" value="REC"/>
    <property type="match status" value="1"/>
</dbReference>
<gene>
    <name evidence="6" type="ORF">HDF09_002815</name>
</gene>
<feature type="modified residue" description="4-aspartylphosphate" evidence="2">
    <location>
        <position position="55"/>
    </location>
</feature>
<dbReference type="PROSITE" id="PS50110">
    <property type="entry name" value="RESPONSE_REGULATORY"/>
    <property type="match status" value="1"/>
</dbReference>
<dbReference type="EMBL" id="JACHDY010000004">
    <property type="protein sequence ID" value="MBB5318118.1"/>
    <property type="molecule type" value="Genomic_DNA"/>
</dbReference>
<keyword evidence="7" id="KW-1185">Reference proteome</keyword>
<organism evidence="6 7">
    <name type="scientific">Tunturiibacter empetritectus</name>
    <dbReference type="NCBI Taxonomy" id="3069691"/>
    <lineage>
        <taxon>Bacteria</taxon>
        <taxon>Pseudomonadati</taxon>
        <taxon>Acidobacteriota</taxon>
        <taxon>Terriglobia</taxon>
        <taxon>Terriglobales</taxon>
        <taxon>Acidobacteriaceae</taxon>
        <taxon>Tunturiibacter</taxon>
    </lineage>
</organism>
<dbReference type="Proteomes" id="UP000568106">
    <property type="component" value="Unassembled WGS sequence"/>
</dbReference>
<dbReference type="GO" id="GO:0005829">
    <property type="term" value="C:cytosol"/>
    <property type="evidence" value="ECO:0007669"/>
    <property type="project" value="TreeGrafter"/>
</dbReference>